<feature type="compositionally biased region" description="Basic residues" evidence="3">
    <location>
        <begin position="298"/>
        <end position="309"/>
    </location>
</feature>
<dbReference type="SMART" id="SM00085">
    <property type="entry name" value="PA2c"/>
    <property type="match status" value="1"/>
</dbReference>
<evidence type="ECO:0000313" key="6">
    <source>
        <dbReference type="Ensembl" id="ENSNMLP00000043934.1"/>
    </source>
</evidence>
<feature type="signal peptide" evidence="4">
    <location>
        <begin position="1"/>
        <end position="28"/>
    </location>
</feature>
<reference evidence="6" key="2">
    <citation type="submission" date="2025-09" db="UniProtKB">
        <authorList>
            <consortium name="Ensembl"/>
        </authorList>
    </citation>
    <scope>IDENTIFICATION</scope>
</reference>
<evidence type="ECO:0000259" key="5">
    <source>
        <dbReference type="SMART" id="SM00085"/>
    </source>
</evidence>
<evidence type="ECO:0000256" key="1">
    <source>
        <dbReference type="ARBA" id="ARBA00004613"/>
    </source>
</evidence>
<feature type="chain" id="PRO_5034734238" description="Phospholipase A2-like central domain-containing protein" evidence="4">
    <location>
        <begin position="29"/>
        <end position="615"/>
    </location>
</feature>
<dbReference type="PANTHER" id="PTHR12253">
    <property type="entry name" value="RH14732P"/>
    <property type="match status" value="1"/>
</dbReference>
<reference evidence="6" key="1">
    <citation type="submission" date="2025-08" db="UniProtKB">
        <authorList>
            <consortium name="Ensembl"/>
        </authorList>
    </citation>
    <scope>IDENTIFICATION</scope>
</reference>
<evidence type="ECO:0000313" key="7">
    <source>
        <dbReference type="Proteomes" id="UP000694523"/>
    </source>
</evidence>
<protein>
    <recommendedName>
        <fullName evidence="5">Phospholipase A2-like central domain-containing protein</fullName>
    </recommendedName>
</protein>
<dbReference type="AlphaFoldDB" id="A0A8C6V4V9"/>
<dbReference type="GO" id="GO:0004623">
    <property type="term" value="F:phospholipase A2 activity"/>
    <property type="evidence" value="ECO:0007669"/>
    <property type="project" value="InterPro"/>
</dbReference>
<proteinExistence type="predicted"/>
<name>A0A8C6V4V9_9GOBI</name>
<accession>A0A8C6V4V9</accession>
<dbReference type="PROSITE" id="PS51257">
    <property type="entry name" value="PROKAR_LIPOPROTEIN"/>
    <property type="match status" value="1"/>
</dbReference>
<evidence type="ECO:0000256" key="2">
    <source>
        <dbReference type="ARBA" id="ARBA00022525"/>
    </source>
</evidence>
<dbReference type="CDD" id="cd04704">
    <property type="entry name" value="PLA2_bee_venom_like"/>
    <property type="match status" value="1"/>
</dbReference>
<dbReference type="Ensembl" id="ENSNMLT00000048770.1">
    <property type="protein sequence ID" value="ENSNMLP00000043934.1"/>
    <property type="gene ID" value="ENSNMLG00000026622.1"/>
</dbReference>
<dbReference type="GO" id="GO:0050482">
    <property type="term" value="P:arachidonate secretion"/>
    <property type="evidence" value="ECO:0007669"/>
    <property type="project" value="InterPro"/>
</dbReference>
<feature type="domain" description="Phospholipase A2-like central" evidence="5">
    <location>
        <begin position="130"/>
        <end position="250"/>
    </location>
</feature>
<organism evidence="6 7">
    <name type="scientific">Neogobius melanostomus</name>
    <name type="common">round goby</name>
    <dbReference type="NCBI Taxonomy" id="47308"/>
    <lineage>
        <taxon>Eukaryota</taxon>
        <taxon>Metazoa</taxon>
        <taxon>Chordata</taxon>
        <taxon>Craniata</taxon>
        <taxon>Vertebrata</taxon>
        <taxon>Euteleostomi</taxon>
        <taxon>Actinopterygii</taxon>
        <taxon>Neopterygii</taxon>
        <taxon>Teleostei</taxon>
        <taxon>Neoteleostei</taxon>
        <taxon>Acanthomorphata</taxon>
        <taxon>Gobiaria</taxon>
        <taxon>Gobiiformes</taxon>
        <taxon>Gobioidei</taxon>
        <taxon>Gobiidae</taxon>
        <taxon>Benthophilinae</taxon>
        <taxon>Neogobiini</taxon>
        <taxon>Neogobius</taxon>
    </lineage>
</organism>
<dbReference type="Gene3D" id="1.20.90.10">
    <property type="entry name" value="Phospholipase A2 domain"/>
    <property type="match status" value="2"/>
</dbReference>
<dbReference type="Proteomes" id="UP000694523">
    <property type="component" value="Unplaced"/>
</dbReference>
<evidence type="ECO:0000256" key="3">
    <source>
        <dbReference type="SAM" id="MobiDB-lite"/>
    </source>
</evidence>
<keyword evidence="4" id="KW-0732">Signal</keyword>
<sequence length="615" mass="69632">MQVKFVVFLQNILTLQMIILCKLQNAMGFGTLSCVRADYLGQGNMRVTFLREESAGLRLYATLWSDMRLMSCEVRANPLTIENYCTFCNRSNEDERLTQRFNLNDIYSPNAPCIKTDAAKGDHSATKGCGKLRRKRSWIFPGTLWCGTGSKAFGFDELGMFESADRCCREHDHCHHIIPAFTVNYGVFNPNFFTVSHCDCDQRFRQCLLNVNDTISSMVLYSFFKIMKVPCFELKVQKRCTELYWWGMCKVTQEAPYAIFKKPIDFNSSFTSKSEKSDSSKSATSKTRLSAGIQGIKPSRKKPRPKGKCNSKDPPRGDTFFRMTTYGCRRNSGKQSMVAPHLQTPSLETDISSKTKRLKSLSVHSAVLITANRYVKATSIAPTTALSSKRPDALQLKRVTTSPMIIGNRLSTEKSFQSQKKKYHLTSTFHIIPTRGLADNATTAEPFTHFTARASNNLPNSGDIDTKQNKSLLTGNKTDLCESLKHLDECRYKIPPLKKRFGLKNLDTKPAYHCTCTKRLAQEIQNLKQSSVLSFLVDLVSENCFKLPKRKKCWSRKSCSRGFSKASDLLQALKKTEQNDIAGVRNSGKLRKGRISVQLYKRCLRLRKEAMAPLT</sequence>
<evidence type="ECO:0000256" key="4">
    <source>
        <dbReference type="SAM" id="SignalP"/>
    </source>
</evidence>
<comment type="subcellular location">
    <subcellularLocation>
        <location evidence="1">Secreted</location>
    </subcellularLocation>
</comment>
<dbReference type="GO" id="GO:0006644">
    <property type="term" value="P:phospholipid metabolic process"/>
    <property type="evidence" value="ECO:0007669"/>
    <property type="project" value="InterPro"/>
</dbReference>
<feature type="region of interest" description="Disordered" evidence="3">
    <location>
        <begin position="270"/>
        <end position="317"/>
    </location>
</feature>
<dbReference type="InterPro" id="IPR036444">
    <property type="entry name" value="PLipase_A2_dom_sf"/>
</dbReference>
<keyword evidence="7" id="KW-1185">Reference proteome</keyword>
<dbReference type="InterPro" id="IPR016090">
    <property type="entry name" value="PLA2-like_dom"/>
</dbReference>
<dbReference type="PROSITE" id="PS00118">
    <property type="entry name" value="PA2_HIS"/>
    <property type="match status" value="1"/>
</dbReference>
<dbReference type="Pfam" id="PF05826">
    <property type="entry name" value="Phospholip_A2_2"/>
    <property type="match status" value="2"/>
</dbReference>
<dbReference type="GO" id="GO:0005576">
    <property type="term" value="C:extracellular region"/>
    <property type="evidence" value="ECO:0007669"/>
    <property type="project" value="UniProtKB-SubCell"/>
</dbReference>
<keyword evidence="2" id="KW-0964">Secreted</keyword>
<dbReference type="SUPFAM" id="SSF48619">
    <property type="entry name" value="Phospholipase A2, PLA2"/>
    <property type="match status" value="2"/>
</dbReference>
<dbReference type="InterPro" id="IPR033113">
    <property type="entry name" value="PLA2_histidine"/>
</dbReference>